<dbReference type="AlphaFoldDB" id="A0A4C1UTC9"/>
<gene>
    <name evidence="2" type="ORF">EVAR_13611_1</name>
</gene>
<reference evidence="2 3" key="1">
    <citation type="journal article" date="2019" name="Commun. Biol.">
        <title>The bagworm genome reveals a unique fibroin gene that provides high tensile strength.</title>
        <authorList>
            <person name="Kono N."/>
            <person name="Nakamura H."/>
            <person name="Ohtoshi R."/>
            <person name="Tomita M."/>
            <person name="Numata K."/>
            <person name="Arakawa K."/>
        </authorList>
    </citation>
    <scope>NUCLEOTIDE SEQUENCE [LARGE SCALE GENOMIC DNA]</scope>
</reference>
<dbReference type="Proteomes" id="UP000299102">
    <property type="component" value="Unassembled WGS sequence"/>
</dbReference>
<evidence type="ECO:0000256" key="1">
    <source>
        <dbReference type="SAM" id="MobiDB-lite"/>
    </source>
</evidence>
<evidence type="ECO:0000313" key="3">
    <source>
        <dbReference type="Proteomes" id="UP000299102"/>
    </source>
</evidence>
<evidence type="ECO:0000313" key="2">
    <source>
        <dbReference type="EMBL" id="GBP29688.1"/>
    </source>
</evidence>
<accession>A0A4C1UTC9</accession>
<keyword evidence="3" id="KW-1185">Reference proteome</keyword>
<dbReference type="EMBL" id="BGZK01000223">
    <property type="protein sequence ID" value="GBP29688.1"/>
    <property type="molecule type" value="Genomic_DNA"/>
</dbReference>
<proteinExistence type="predicted"/>
<organism evidence="2 3">
    <name type="scientific">Eumeta variegata</name>
    <name type="common">Bagworm moth</name>
    <name type="synonym">Eumeta japonica</name>
    <dbReference type="NCBI Taxonomy" id="151549"/>
    <lineage>
        <taxon>Eukaryota</taxon>
        <taxon>Metazoa</taxon>
        <taxon>Ecdysozoa</taxon>
        <taxon>Arthropoda</taxon>
        <taxon>Hexapoda</taxon>
        <taxon>Insecta</taxon>
        <taxon>Pterygota</taxon>
        <taxon>Neoptera</taxon>
        <taxon>Endopterygota</taxon>
        <taxon>Lepidoptera</taxon>
        <taxon>Glossata</taxon>
        <taxon>Ditrysia</taxon>
        <taxon>Tineoidea</taxon>
        <taxon>Psychidae</taxon>
        <taxon>Oiketicinae</taxon>
        <taxon>Eumeta</taxon>
    </lineage>
</organism>
<name>A0A4C1UTC9_EUMVA</name>
<comment type="caution">
    <text evidence="2">The sequence shown here is derived from an EMBL/GenBank/DDBJ whole genome shotgun (WGS) entry which is preliminary data.</text>
</comment>
<feature type="region of interest" description="Disordered" evidence="1">
    <location>
        <begin position="53"/>
        <end position="72"/>
    </location>
</feature>
<sequence>MFSSSAYWKTQAKVSALGRVPLGNGSLFQNSTTYDLGSDAANDGQRERYQRVASNIPTQEGERKKDTQRQGPTGCLRKLVCTSKRACKSLRVDGPNKIAQAMTKILKAIGVEVGCGIVIIIKNRDGDGIKGSTGMEREARLTLRLTSRSIDANDEGMNLTPVPEIVCFRCLSSTRTHRPMEWKRDRLFRALARTLGSDRNATMNHAFSCVQSAFITLKNNLSNMANCSQPEPYI</sequence>
<protein>
    <submittedName>
        <fullName evidence="2">Uncharacterized protein</fullName>
    </submittedName>
</protein>